<proteinExistence type="predicted"/>
<evidence type="ECO:0000313" key="3">
    <source>
        <dbReference type="Proteomes" id="UP000193218"/>
    </source>
</evidence>
<dbReference type="InParanoid" id="A0A1Y1UHG2"/>
<reference evidence="2 3" key="1">
    <citation type="submission" date="2017-03" db="EMBL/GenBank/DDBJ databases">
        <title>Widespread Adenine N6-methylation of Active Genes in Fungi.</title>
        <authorList>
            <consortium name="DOE Joint Genome Institute"/>
            <person name="Mondo S.J."/>
            <person name="Dannebaum R.O."/>
            <person name="Kuo R.C."/>
            <person name="Louie K.B."/>
            <person name="Bewick A.J."/>
            <person name="Labutti K."/>
            <person name="Haridas S."/>
            <person name="Kuo A."/>
            <person name="Salamov A."/>
            <person name="Ahrendt S.R."/>
            <person name="Lau R."/>
            <person name="Bowen B.P."/>
            <person name="Lipzen A."/>
            <person name="Sullivan W."/>
            <person name="Andreopoulos W.B."/>
            <person name="Clum A."/>
            <person name="Lindquist E."/>
            <person name="Daum C."/>
            <person name="Northen T.R."/>
            <person name="Ramamoorthy G."/>
            <person name="Schmitz R.J."/>
            <person name="Gryganskyi A."/>
            <person name="Culley D."/>
            <person name="Magnuson J."/>
            <person name="James T.Y."/>
            <person name="O'Malley M.A."/>
            <person name="Stajich J.E."/>
            <person name="Spatafora J.W."/>
            <person name="Visel A."/>
            <person name="Grigoriev I.V."/>
        </authorList>
    </citation>
    <scope>NUCLEOTIDE SEQUENCE [LARGE SCALE GENOMIC DNA]</scope>
    <source>
        <strain evidence="2 3">NRRL Y-17943</strain>
    </source>
</reference>
<dbReference type="GeneID" id="33554763"/>
<feature type="compositionally biased region" description="Polar residues" evidence="1">
    <location>
        <begin position="254"/>
        <end position="271"/>
    </location>
</feature>
<protein>
    <submittedName>
        <fullName evidence="2">Uncharacterized protein</fullName>
    </submittedName>
</protein>
<dbReference type="EMBL" id="NBSH01000008">
    <property type="protein sequence ID" value="ORX36525.1"/>
    <property type="molecule type" value="Genomic_DNA"/>
</dbReference>
<feature type="region of interest" description="Disordered" evidence="1">
    <location>
        <begin position="219"/>
        <end position="330"/>
    </location>
</feature>
<dbReference type="Proteomes" id="UP000193218">
    <property type="component" value="Unassembled WGS sequence"/>
</dbReference>
<keyword evidence="3" id="KW-1185">Reference proteome</keyword>
<dbReference type="AlphaFoldDB" id="A0A1Y1UHG2"/>
<comment type="caution">
    <text evidence="2">The sequence shown here is derived from an EMBL/GenBank/DDBJ whole genome shotgun (WGS) entry which is preliminary data.</text>
</comment>
<feature type="region of interest" description="Disordered" evidence="1">
    <location>
        <begin position="181"/>
        <end position="204"/>
    </location>
</feature>
<sequence>MAPFSPLPPCYPSHVSRPNQSFEPPSRPFAHIFGQTVPAPAGKRRRVAPSSPLILSHPCAPESKGWMVGLALICTLVVVWLVSLPNGEGFERSLEAHESERNGVISGPRRLLDELLNPDDGYDGHHAMIATLEKDKSDGFLPLEGDALNYTSNEAQDKRKITIGNGPEFQPLPFGMILMPSEPTDGSAVFEPDTMNGGPAELEDADAPKAQGLEHRWLELDLPTNDSPWMTERPMDVEETDDSPSSDSETGPTVNDTQGSSYPSLTESSTAVPIDKGSSEPTGTMETLDPVVVLALPGSLRRRSSPHAGRSRRRTGGNKRRAAKSSQAET</sequence>
<feature type="compositionally biased region" description="Basic residues" evidence="1">
    <location>
        <begin position="300"/>
        <end position="323"/>
    </location>
</feature>
<name>A0A1Y1UHG2_9TREE</name>
<evidence type="ECO:0000256" key="1">
    <source>
        <dbReference type="SAM" id="MobiDB-lite"/>
    </source>
</evidence>
<organism evidence="2 3">
    <name type="scientific">Kockovaella imperatae</name>
    <dbReference type="NCBI Taxonomy" id="4999"/>
    <lineage>
        <taxon>Eukaryota</taxon>
        <taxon>Fungi</taxon>
        <taxon>Dikarya</taxon>
        <taxon>Basidiomycota</taxon>
        <taxon>Agaricomycotina</taxon>
        <taxon>Tremellomycetes</taxon>
        <taxon>Tremellales</taxon>
        <taxon>Cuniculitremaceae</taxon>
        <taxon>Kockovaella</taxon>
    </lineage>
</organism>
<gene>
    <name evidence="2" type="ORF">BD324DRAFT_505671</name>
</gene>
<accession>A0A1Y1UHG2</accession>
<dbReference type="RefSeq" id="XP_021870626.1">
    <property type="nucleotide sequence ID" value="XM_022012955.1"/>
</dbReference>
<evidence type="ECO:0000313" key="2">
    <source>
        <dbReference type="EMBL" id="ORX36525.1"/>
    </source>
</evidence>